<feature type="coiled-coil region" evidence="1">
    <location>
        <begin position="186"/>
        <end position="325"/>
    </location>
</feature>
<gene>
    <name evidence="3" type="ORF">AAFF_G00186280</name>
</gene>
<keyword evidence="4" id="KW-1185">Reference proteome</keyword>
<evidence type="ECO:0000313" key="4">
    <source>
        <dbReference type="Proteomes" id="UP001221898"/>
    </source>
</evidence>
<protein>
    <submittedName>
        <fullName evidence="3">Uncharacterized protein</fullName>
    </submittedName>
</protein>
<evidence type="ECO:0000256" key="1">
    <source>
        <dbReference type="SAM" id="Coils"/>
    </source>
</evidence>
<feature type="coiled-coil region" evidence="1">
    <location>
        <begin position="119"/>
        <end position="150"/>
    </location>
</feature>
<dbReference type="EMBL" id="JAINUG010000025">
    <property type="protein sequence ID" value="KAJ8410671.1"/>
    <property type="molecule type" value="Genomic_DNA"/>
</dbReference>
<comment type="caution">
    <text evidence="3">The sequence shown here is derived from an EMBL/GenBank/DDBJ whole genome shotgun (WGS) entry which is preliminary data.</text>
</comment>
<reference evidence="3" key="1">
    <citation type="journal article" date="2023" name="Science">
        <title>Genome structures resolve the early diversification of teleost fishes.</title>
        <authorList>
            <person name="Parey E."/>
            <person name="Louis A."/>
            <person name="Montfort J."/>
            <person name="Bouchez O."/>
            <person name="Roques C."/>
            <person name="Iampietro C."/>
            <person name="Lluch J."/>
            <person name="Castinel A."/>
            <person name="Donnadieu C."/>
            <person name="Desvignes T."/>
            <person name="Floi Bucao C."/>
            <person name="Jouanno E."/>
            <person name="Wen M."/>
            <person name="Mejri S."/>
            <person name="Dirks R."/>
            <person name="Jansen H."/>
            <person name="Henkel C."/>
            <person name="Chen W.J."/>
            <person name="Zahm M."/>
            <person name="Cabau C."/>
            <person name="Klopp C."/>
            <person name="Thompson A.W."/>
            <person name="Robinson-Rechavi M."/>
            <person name="Braasch I."/>
            <person name="Lecointre G."/>
            <person name="Bobe J."/>
            <person name="Postlethwait J.H."/>
            <person name="Berthelot C."/>
            <person name="Roest Crollius H."/>
            <person name="Guiguen Y."/>
        </authorList>
    </citation>
    <scope>NUCLEOTIDE SEQUENCE</scope>
    <source>
        <strain evidence="3">NC1722</strain>
    </source>
</reference>
<feature type="region of interest" description="Disordered" evidence="2">
    <location>
        <begin position="739"/>
        <end position="763"/>
    </location>
</feature>
<evidence type="ECO:0000256" key="2">
    <source>
        <dbReference type="SAM" id="MobiDB-lite"/>
    </source>
</evidence>
<feature type="coiled-coil region" evidence="1">
    <location>
        <begin position="670"/>
        <end position="704"/>
    </location>
</feature>
<dbReference type="PANTHER" id="PTHR35352:SF1">
    <property type="entry name" value="COILED-COIL DOMAIN-CONTAINING PROTEIN 150"/>
    <property type="match status" value="1"/>
</dbReference>
<feature type="region of interest" description="Disordered" evidence="2">
    <location>
        <begin position="979"/>
        <end position="1061"/>
    </location>
</feature>
<dbReference type="AlphaFoldDB" id="A0AAD7SXS9"/>
<feature type="compositionally biased region" description="Low complexity" evidence="2">
    <location>
        <begin position="744"/>
        <end position="758"/>
    </location>
</feature>
<keyword evidence="1" id="KW-0175">Coiled coil</keyword>
<dbReference type="Proteomes" id="UP001221898">
    <property type="component" value="Unassembled WGS sequence"/>
</dbReference>
<feature type="coiled-coil region" evidence="1">
    <location>
        <begin position="565"/>
        <end position="620"/>
    </location>
</feature>
<feature type="compositionally biased region" description="Basic and acidic residues" evidence="2">
    <location>
        <begin position="1049"/>
        <end position="1061"/>
    </location>
</feature>
<organism evidence="3 4">
    <name type="scientific">Aldrovandia affinis</name>
    <dbReference type="NCBI Taxonomy" id="143900"/>
    <lineage>
        <taxon>Eukaryota</taxon>
        <taxon>Metazoa</taxon>
        <taxon>Chordata</taxon>
        <taxon>Craniata</taxon>
        <taxon>Vertebrata</taxon>
        <taxon>Euteleostomi</taxon>
        <taxon>Actinopterygii</taxon>
        <taxon>Neopterygii</taxon>
        <taxon>Teleostei</taxon>
        <taxon>Notacanthiformes</taxon>
        <taxon>Halosauridae</taxon>
        <taxon>Aldrovandia</taxon>
    </lineage>
</organism>
<feature type="compositionally biased region" description="Basic and acidic residues" evidence="2">
    <location>
        <begin position="979"/>
        <end position="994"/>
    </location>
</feature>
<feature type="coiled-coil region" evidence="1">
    <location>
        <begin position="417"/>
        <end position="451"/>
    </location>
</feature>
<dbReference type="PANTHER" id="PTHR35352">
    <property type="entry name" value="COILED-COIL DOMAIN-CONTAINING PROTEIN 150"/>
    <property type="match status" value="1"/>
</dbReference>
<feature type="coiled-coil region" evidence="1">
    <location>
        <begin position="765"/>
        <end position="960"/>
    </location>
</feature>
<proteinExistence type="predicted"/>
<accession>A0AAD7SXS9</accession>
<sequence length="1061" mass="120637">MSRAAIQPLHVGATAPETMSVLQQRLLVAEEETEALIQDMGSLGVTREQVLDPPALVWDASQRPVSPVRVRRAMGGEGVLWRNCEELVSRVCRLESILHSLKLATFRLETERELNPSRSAQVAEQLSALQRESEEEQRAARKEVMQVQDQLWQACQERDEALEKARSLGEVLEDAAASKMEVALAAEELKVVKVQMAEKLLELKAQLSQEADCRLEMEQSHGPLLQRVEEMEGLVELERERVQALQTDCQALQRDRQEVRQVLREERERASQLEKHCQQLRDKADGKDSIISQQTDELNSALLALQRLQQENSRLQKNEVALKTAADSVQHLNAQLEGQCLELSVALRSMAVENARLLSQHQAELKVELQAHSAPPSAGAARACVRHTHGSTVITAASGPPGRTCCSGAGPAAGAARRNIQAELQGALKDRLRLQQELEAVRSDHEQLRQDSTVAQETAAAQRELLESTINRLRGELSGAGREGESMKREKDRILTEMQIVVSKLEEERSCLQTHLNKAKSEYKLSPSGEEAAQSWYTHGQAEYKQQVKKRSTLEKKYAQIGSELSSWKTRCHTLEQKLRQVEASLEVKEEGFAHAMMARDEALQDYQALRDQMEQHRSKVCQLEEVLGAQRQDGHWVAETLQGVLASNSRLKSGAETLRAELGGREEEVSVLKMERVQIQQDVESLQTQVDKLQRDLMMTDTEMEPLHKALETVSLDNKQLAQSLEQALLANNKLLSRQSRAQHQQDSMQSQQQHLLSQREAELRETREEVKWLTNHLESMKEQLKKERTCEKRASNKEITELKKALEETSSRSGDLSRANRELREKVAELEKVVSGQKARIKDLNTQMKQHLENRAALASSQRVKEMEETLKGLEGLKDEYQRRNDEQSKLVQQFQCELHRLSSNQEGELETEREHRQVLQDKCQRLEENVRQLRQSRDEAEERLREASLESQQVTENLVEAHSWFRSKFNSLTKELERTKPRKEPSEEDLRSLGSSKEGGLGTSVGCDNKARPGPTCMEPEWTATMQRWETKRELARIAGRYRHTGQTDRPTHRQTDT</sequence>
<dbReference type="InterPro" id="IPR038807">
    <property type="entry name" value="CCDC150"/>
</dbReference>
<name>A0AAD7SXS9_9TELE</name>
<evidence type="ECO:0000313" key="3">
    <source>
        <dbReference type="EMBL" id="KAJ8410671.1"/>
    </source>
</evidence>